<protein>
    <submittedName>
        <fullName evidence="2">Uncharacterized protein</fullName>
    </submittedName>
</protein>
<dbReference type="EMBL" id="PREZ01000007">
    <property type="protein sequence ID" value="PPA69090.1"/>
    <property type="molecule type" value="Genomic_DNA"/>
</dbReference>
<organism evidence="2 3">
    <name type="scientific">Jeotgalibacillus proteolyticus</name>
    <dbReference type="NCBI Taxonomy" id="2082395"/>
    <lineage>
        <taxon>Bacteria</taxon>
        <taxon>Bacillati</taxon>
        <taxon>Bacillota</taxon>
        <taxon>Bacilli</taxon>
        <taxon>Bacillales</taxon>
        <taxon>Caryophanaceae</taxon>
        <taxon>Jeotgalibacillus</taxon>
    </lineage>
</organism>
<accession>A0A2S5G7Y1</accession>
<dbReference type="RefSeq" id="WP_104059309.1">
    <property type="nucleotide sequence ID" value="NZ_PREZ01000007.1"/>
</dbReference>
<dbReference type="Proteomes" id="UP000239047">
    <property type="component" value="Unassembled WGS sequence"/>
</dbReference>
<sequence>MSKKSFTWLFTVLLGIPVLFILFVTFSYDVSAKLDEFPVPKGAQVAGETGSSMTFTWGRASGDEGIPFSYEMKIKFAGWEETNREGAWVSYQNGETTIDLITDSDYLYLALGEDEAD</sequence>
<keyword evidence="1" id="KW-0812">Transmembrane</keyword>
<keyword evidence="3" id="KW-1185">Reference proteome</keyword>
<evidence type="ECO:0000313" key="3">
    <source>
        <dbReference type="Proteomes" id="UP000239047"/>
    </source>
</evidence>
<keyword evidence="1" id="KW-0472">Membrane</keyword>
<evidence type="ECO:0000256" key="1">
    <source>
        <dbReference type="SAM" id="Phobius"/>
    </source>
</evidence>
<feature type="transmembrane region" description="Helical" evidence="1">
    <location>
        <begin position="6"/>
        <end position="28"/>
    </location>
</feature>
<reference evidence="2 3" key="1">
    <citation type="submission" date="2018-02" db="EMBL/GenBank/DDBJ databases">
        <title>Jeotgalibacillus proteolyticum sp. nov. a protease producing bacterium isolated from ocean sediments of Laizhou Bay.</title>
        <authorList>
            <person name="Li Y."/>
        </authorList>
    </citation>
    <scope>NUCLEOTIDE SEQUENCE [LARGE SCALE GENOMIC DNA]</scope>
    <source>
        <strain evidence="2 3">22-7</strain>
    </source>
</reference>
<evidence type="ECO:0000313" key="2">
    <source>
        <dbReference type="EMBL" id="PPA69090.1"/>
    </source>
</evidence>
<gene>
    <name evidence="2" type="ORF">C4B60_17405</name>
</gene>
<comment type="caution">
    <text evidence="2">The sequence shown here is derived from an EMBL/GenBank/DDBJ whole genome shotgun (WGS) entry which is preliminary data.</text>
</comment>
<proteinExistence type="predicted"/>
<dbReference type="AlphaFoldDB" id="A0A2S5G7Y1"/>
<dbReference type="OrthoDB" id="2352996at2"/>
<name>A0A2S5G7Y1_9BACL</name>
<keyword evidence="1" id="KW-1133">Transmembrane helix</keyword>